<protein>
    <submittedName>
        <fullName evidence="3">Uncharacterized protein involved in outer membrane biogenesis</fullName>
    </submittedName>
</protein>
<evidence type="ECO:0000313" key="3">
    <source>
        <dbReference type="EMBL" id="TDX29893.1"/>
    </source>
</evidence>
<dbReference type="Proteomes" id="UP000294489">
    <property type="component" value="Unassembled WGS sequence"/>
</dbReference>
<dbReference type="InterPro" id="IPR007844">
    <property type="entry name" value="AsmA"/>
</dbReference>
<evidence type="ECO:0000259" key="2">
    <source>
        <dbReference type="Pfam" id="PF05170"/>
    </source>
</evidence>
<feature type="domain" description="AsmA" evidence="2">
    <location>
        <begin position="7"/>
        <end position="135"/>
    </location>
</feature>
<sequence>MVKAARRILVTLACIVVLLVAGMLLLESQWARGWLEGQVSQRLNGRNVEIGSLDIGWGWPLTVHLEDITVANPDWAAHDQMLDIEALDIAVNPGALLTGQLELERLGLNRPEIHLARREDGTSNWGALTGQQDQQGGGGLGISPDVLRIDDGHLTYRDPNLDADLSVDFRTRSDDGARELMVEAQGTFQGLPLELSGHGGSPSQALSGNDGNAYPLKMQGHLGQLQASFDGRLRDISQPASLEGQLDVSAPQAANLAKMLGRPSLELPALELHGRISHQDNRWSLQDATAQLGETQVEGSVSVATGGERPMIDAQLHADRLDLSRWGLFDSNDQAQQPAQEHSGQSRSWDRRLAQQLAPLQKYDARFDLTVDRLAYADTTLQDVVLKGSLDQGTLDVQRLHAMQDRPQGQGELTAQGQLEVRDDTLTADLDAQLSKLDMDKALAPLGYDGLGTWSGKVGVTLPANAASQGNRPQLDAQLDIGHLDLTQLGLMPQNGESQASQGSGEKPAWDRQLAQQLAPLQRVDARVDLTVDRLSYGDSQLSDVALQGSLEAGKLDIERLHASQDQSQDQARGSGELTAQGQVDIRDSTLTADLEARLSQVDMNEALAPFGYAGLGTWDGQVGLQLPPNAAAQGNRPTIEAQLDIDHLDLAQLGVTQGADEEAAQDDEAPGDSAAWDRDLAEGLEPLRRFNAQADLTIGRLSYGGTQLRNVALQGSLEAGRLDVQNLHLEQDQGALTAQGVLTIQPQTLGGDIDAQLSRFDLGEALAPLGNRDLGTLDGQLNVRLEDGELVADDTSLDYRLPSQDLFLHINADAIDLAGSSAPGVRLQGHGRHNGKPFEYDLKVGPLFNLRNPGKPYPVQGQVTSEQSRLYVDGTIEKPLELGRIRTSFELSGPNPARLNTLTGLNFPALPPYELRGELRVRDDLVRMLNFDGTFGNSDISGDMRLRLGERDMLWATLHSQRLDLDDLAPLTGSPPETGRGEAASPAQQARARQEEGQQDLFSDRQWDLQGLRRMDAHVVYSADNVDSEYVPLSDVSLDLTLENGVLTLDPLRMGLGGGTAVAQLRLDAHGQALDGSLDLSVRQVNLKPILRRAGASEVAEDSAGTLGGQGQVRFAGGSMDELMASLSGRLELAMSGGRLDMLLLEGVGLDAGEALMAALSDADKVPLRCAYTRLDAESGIARVEQFFISTVDSNITGGGEIDLDHERLDLVFEAHPKDPSLLASDSPVQIQGPLTEPQVDVVSRELIARGVLSLLGAVVAPPLAILPWVEPGLGEGAGPGCQQVLDESSMAQPASGT</sequence>
<dbReference type="InterPro" id="IPR052894">
    <property type="entry name" value="AsmA-related"/>
</dbReference>
<accession>A0A4R8FZZ5</accession>
<dbReference type="RefSeq" id="WP_134017501.1">
    <property type="nucleotide sequence ID" value="NZ_SOEC01000006.1"/>
</dbReference>
<feature type="compositionally biased region" description="Low complexity" evidence="1">
    <location>
        <begin position="982"/>
        <end position="992"/>
    </location>
</feature>
<organism evidence="3 4">
    <name type="scientific">Modicisalibacter xianhensis</name>
    <dbReference type="NCBI Taxonomy" id="442341"/>
    <lineage>
        <taxon>Bacteria</taxon>
        <taxon>Pseudomonadati</taxon>
        <taxon>Pseudomonadota</taxon>
        <taxon>Gammaproteobacteria</taxon>
        <taxon>Oceanospirillales</taxon>
        <taxon>Halomonadaceae</taxon>
        <taxon>Modicisalibacter</taxon>
    </lineage>
</organism>
<dbReference type="GO" id="GO:0090313">
    <property type="term" value="P:regulation of protein targeting to membrane"/>
    <property type="evidence" value="ECO:0007669"/>
    <property type="project" value="TreeGrafter"/>
</dbReference>
<comment type="caution">
    <text evidence="3">The sequence shown here is derived from an EMBL/GenBank/DDBJ whole genome shotgun (WGS) entry which is preliminary data.</text>
</comment>
<feature type="region of interest" description="Disordered" evidence="1">
    <location>
        <begin position="967"/>
        <end position="1001"/>
    </location>
</feature>
<dbReference type="PANTHER" id="PTHR30441:SF9">
    <property type="entry name" value="ASMA FAMILY PROTEIN YHJG"/>
    <property type="match status" value="1"/>
</dbReference>
<gene>
    <name evidence="3" type="ORF">DFO67_106134</name>
</gene>
<name>A0A4R8FZZ5_9GAMM</name>
<feature type="domain" description="AsmA" evidence="2">
    <location>
        <begin position="834"/>
        <end position="1186"/>
    </location>
</feature>
<dbReference type="EMBL" id="SOEC01000006">
    <property type="protein sequence ID" value="TDX29893.1"/>
    <property type="molecule type" value="Genomic_DNA"/>
</dbReference>
<proteinExistence type="predicted"/>
<evidence type="ECO:0000313" key="4">
    <source>
        <dbReference type="Proteomes" id="UP000294489"/>
    </source>
</evidence>
<dbReference type="GO" id="GO:0005886">
    <property type="term" value="C:plasma membrane"/>
    <property type="evidence" value="ECO:0007669"/>
    <property type="project" value="TreeGrafter"/>
</dbReference>
<feature type="compositionally biased region" description="Polar residues" evidence="1">
    <location>
        <begin position="564"/>
        <end position="582"/>
    </location>
</feature>
<feature type="region of interest" description="Disordered" evidence="1">
    <location>
        <begin position="563"/>
        <end position="585"/>
    </location>
</feature>
<dbReference type="Pfam" id="PF05170">
    <property type="entry name" value="AsmA"/>
    <property type="match status" value="2"/>
</dbReference>
<evidence type="ECO:0000256" key="1">
    <source>
        <dbReference type="SAM" id="MobiDB-lite"/>
    </source>
</evidence>
<reference evidence="3 4" key="1">
    <citation type="submission" date="2019-03" db="EMBL/GenBank/DDBJ databases">
        <title>Freshwater and sediment microbial communities from various areas in North America, analyzing microbe dynamics in response to fracking.</title>
        <authorList>
            <person name="Lamendella R."/>
        </authorList>
    </citation>
    <scope>NUCLEOTIDE SEQUENCE [LARGE SCALE GENOMIC DNA]</scope>
    <source>
        <strain evidence="3 4">6_TX</strain>
    </source>
</reference>
<dbReference type="OrthoDB" id="5749006at2"/>
<dbReference type="PANTHER" id="PTHR30441">
    <property type="entry name" value="DUF748 DOMAIN-CONTAINING PROTEIN"/>
    <property type="match status" value="1"/>
</dbReference>